<evidence type="ECO:0000256" key="4">
    <source>
        <dbReference type="ARBA" id="ARBA00022496"/>
    </source>
</evidence>
<dbReference type="OrthoDB" id="1109428at2"/>
<keyword evidence="5 12" id="KW-0812">Transmembrane</keyword>
<dbReference type="Pfam" id="PF07715">
    <property type="entry name" value="Plug"/>
    <property type="match status" value="1"/>
</dbReference>
<reference evidence="18" key="1">
    <citation type="submission" date="2016-04" db="EMBL/GenBank/DDBJ databases">
        <title>Draft genome sequence of Paludibacter jiangxiensis strain NM7.</title>
        <authorList>
            <person name="Qiu Y."/>
            <person name="Matsuura N."/>
            <person name="Ohashi A."/>
            <person name="Tourlousse M.D."/>
            <person name="Sekiguchi Y."/>
        </authorList>
    </citation>
    <scope>NUCLEOTIDE SEQUENCE [LARGE SCALE GENOMIC DNA]</scope>
    <source>
        <strain evidence="18">NM7</strain>
    </source>
</reference>
<dbReference type="InterPro" id="IPR036942">
    <property type="entry name" value="Beta-barrel_TonB_sf"/>
</dbReference>
<dbReference type="Pfam" id="PF00593">
    <property type="entry name" value="TonB_dep_Rec_b-barrel"/>
    <property type="match status" value="1"/>
</dbReference>
<keyword evidence="6 14" id="KW-0732">Signal</keyword>
<evidence type="ECO:0000259" key="15">
    <source>
        <dbReference type="Pfam" id="PF00593"/>
    </source>
</evidence>
<keyword evidence="18" id="KW-1185">Reference proteome</keyword>
<evidence type="ECO:0000256" key="14">
    <source>
        <dbReference type="SAM" id="SignalP"/>
    </source>
</evidence>
<feature type="chain" id="PRO_5007825098" evidence="14">
    <location>
        <begin position="22"/>
        <end position="1006"/>
    </location>
</feature>
<keyword evidence="9 13" id="KW-0798">TonB box</keyword>
<feature type="signal peptide" evidence="14">
    <location>
        <begin position="1"/>
        <end position="21"/>
    </location>
</feature>
<dbReference type="Proteomes" id="UP000076586">
    <property type="component" value="Unassembled WGS sequence"/>
</dbReference>
<keyword evidence="11 12" id="KW-0998">Cell outer membrane</keyword>
<dbReference type="PANTHER" id="PTHR32552:SF68">
    <property type="entry name" value="FERRICHROME OUTER MEMBRANE TRANSPORTER_PHAGE RECEPTOR"/>
    <property type="match status" value="1"/>
</dbReference>
<keyword evidence="2 12" id="KW-0813">Transport</keyword>
<evidence type="ECO:0000256" key="2">
    <source>
        <dbReference type="ARBA" id="ARBA00022448"/>
    </source>
</evidence>
<dbReference type="FunFam" id="2.60.40.1120:FF:000003">
    <property type="entry name" value="Outer membrane protein Omp121"/>
    <property type="match status" value="1"/>
</dbReference>
<comment type="subcellular location">
    <subcellularLocation>
        <location evidence="1 12">Cell outer membrane</location>
        <topology evidence="1 12">Multi-pass membrane protein</topology>
    </subcellularLocation>
</comment>
<protein>
    <submittedName>
        <fullName evidence="17">TonB-linked outer membrane protein, SusC/RagA family</fullName>
    </submittedName>
</protein>
<feature type="domain" description="TonB-dependent receptor-like beta-barrel" evidence="15">
    <location>
        <begin position="389"/>
        <end position="965"/>
    </location>
</feature>
<evidence type="ECO:0000256" key="3">
    <source>
        <dbReference type="ARBA" id="ARBA00022452"/>
    </source>
</evidence>
<evidence type="ECO:0000259" key="16">
    <source>
        <dbReference type="Pfam" id="PF07715"/>
    </source>
</evidence>
<comment type="similarity">
    <text evidence="12 13">Belongs to the TonB-dependent receptor family.</text>
</comment>
<dbReference type="InterPro" id="IPR023997">
    <property type="entry name" value="TonB-dep_OMP_SusC/RagA_CS"/>
</dbReference>
<dbReference type="InterPro" id="IPR000531">
    <property type="entry name" value="Beta-barrel_TonB"/>
</dbReference>
<evidence type="ECO:0000256" key="8">
    <source>
        <dbReference type="ARBA" id="ARBA00023065"/>
    </source>
</evidence>
<feature type="domain" description="TonB-dependent receptor plug" evidence="16">
    <location>
        <begin position="115"/>
        <end position="219"/>
    </location>
</feature>
<evidence type="ECO:0000256" key="13">
    <source>
        <dbReference type="RuleBase" id="RU003357"/>
    </source>
</evidence>
<accession>A0A161M5T4</accession>
<dbReference type="PANTHER" id="PTHR32552">
    <property type="entry name" value="FERRICHROME IRON RECEPTOR-RELATED"/>
    <property type="match status" value="1"/>
</dbReference>
<dbReference type="InterPro" id="IPR039426">
    <property type="entry name" value="TonB-dep_rcpt-like"/>
</dbReference>
<dbReference type="RefSeq" id="WP_068705404.1">
    <property type="nucleotide sequence ID" value="NZ_BDCR01000004.1"/>
</dbReference>
<dbReference type="EMBL" id="BDCR01000004">
    <property type="protein sequence ID" value="GAT63843.1"/>
    <property type="molecule type" value="Genomic_DNA"/>
</dbReference>
<dbReference type="STRING" id="681398.PJIAN_4385"/>
<evidence type="ECO:0000313" key="18">
    <source>
        <dbReference type="Proteomes" id="UP000076586"/>
    </source>
</evidence>
<dbReference type="GO" id="GO:0009279">
    <property type="term" value="C:cell outer membrane"/>
    <property type="evidence" value="ECO:0007669"/>
    <property type="project" value="UniProtKB-SubCell"/>
</dbReference>
<dbReference type="Gene3D" id="2.60.40.1120">
    <property type="entry name" value="Carboxypeptidase-like, regulatory domain"/>
    <property type="match status" value="1"/>
</dbReference>
<dbReference type="SUPFAM" id="SSF49464">
    <property type="entry name" value="Carboxypeptidase regulatory domain-like"/>
    <property type="match status" value="1"/>
</dbReference>
<dbReference type="NCBIfam" id="TIGR04056">
    <property type="entry name" value="OMP_RagA_SusC"/>
    <property type="match status" value="1"/>
</dbReference>
<dbReference type="AlphaFoldDB" id="A0A161M5T4"/>
<evidence type="ECO:0000256" key="9">
    <source>
        <dbReference type="ARBA" id="ARBA00023077"/>
    </source>
</evidence>
<dbReference type="Pfam" id="PF13715">
    <property type="entry name" value="CarbopepD_reg_2"/>
    <property type="match status" value="1"/>
</dbReference>
<evidence type="ECO:0000256" key="7">
    <source>
        <dbReference type="ARBA" id="ARBA00023004"/>
    </source>
</evidence>
<dbReference type="Gene3D" id="2.40.170.20">
    <property type="entry name" value="TonB-dependent receptor, beta-barrel domain"/>
    <property type="match status" value="1"/>
</dbReference>
<reference evidence="18" key="2">
    <citation type="journal article" date="2017" name="Genome Announc.">
        <title>Draft genome sequence of Paludibacter jiangxiensis NM7(T), a propionate-producing fermentative bacterium.</title>
        <authorList>
            <person name="Qiu Y.-L."/>
            <person name="Tourlousse D.M."/>
            <person name="Matsuura N."/>
            <person name="Ohashi A."/>
            <person name="Sekiguchi Y."/>
        </authorList>
    </citation>
    <scope>NUCLEOTIDE SEQUENCE [LARGE SCALE GENOMIC DNA]</scope>
    <source>
        <strain evidence="18">NM7</strain>
    </source>
</reference>
<comment type="caution">
    <text evidence="17">The sequence shown here is derived from an EMBL/GenBank/DDBJ whole genome shotgun (WGS) entry which is preliminary data.</text>
</comment>
<sequence>MKKKISFILILLSAFSLQMLAQNLKISGIVRDAETNETLPGVSVVVKGQKQGTATDLDGAFTLNVTKGNVLQFSFIGYETEELQVENSQTVNVKLKQSTTKIDEVVVIGYGTANKRDLTGSIVKVSSKDLENKPNSNPISSLQGKVAGLSVVNSGKPGSEPDIRIRGTISRNQTKPLYIVDGIFNDNINFINPEDIASMEVLKDPSSLAIFGVRGANGAIIITTKKGALGKVTVNFNSSVGVQNIVGTPDMTDRNGFITLYDEQRINQGASAYGRYDLFQGNTNWINQIKQSNAIVTSHNLSISSGNEKNKFYFGAGYLYQEGLIKYETYNKLTVSLNDELTINKHFKVGVNVNAYKANLPQLHDFISALNATPIVEPYNTTYNVYNKLPDDIGGPQIGNPLMFVKGNKYTQLNNEYRFIGNGFIEWTLFKDLTLKANYFADLGFNNGRTYTPKYQVYAAESGQVVDWNTLSSVSQYKNTYTKIQQDYLLTYKKKFGEHNLTLLGGFTTFYEDYSQVSGKVNQYSYAGAPVIPYDKRWWYLDVYPYGDPETRVVVADKDNPSEWDRSTVSMLFRALYSYKGKYNLNGSFRRDGSSEISPSHRYQNFWALGGAWFMSEEKFMQNQKVFNNLKIKASLGQLGNQYNAVHYPYYPNYVAGSSAVFGSNIVPAYELAYKNNPNLKWETVDSYEGGFEADFLGSRLHFEANYYEKRTKDLLTYVNDGSNNFYTNSGSVKNNGFEFTASWNQKLANGLTFNVSGNITTIRNKVLSVWKPGYAYYDGNSITQAGSPIGSFYGYVVEGVYQSYADKLASPVNTLADYGPGDLKFKDLNGDGKITDADRTIIGNPTPDFTYGLSASANYKNFDLSIEFQGVYGNEIWRDWGNGSSYAVFNYRQDRLGRWTGAGTSNWEPKVGNDANNNLPSTYMIEDGSYLRLRNVQLGYSFDHKLLQKMNIEKLRVYVSGQNLVTWKHNSGFTPEAGGSATKFGYDNGGYPVPAVTTVGVNITF</sequence>
<organism evidence="17 18">
    <name type="scientific">Paludibacter jiangxiensis</name>
    <dbReference type="NCBI Taxonomy" id="681398"/>
    <lineage>
        <taxon>Bacteria</taxon>
        <taxon>Pseudomonadati</taxon>
        <taxon>Bacteroidota</taxon>
        <taxon>Bacteroidia</taxon>
        <taxon>Bacteroidales</taxon>
        <taxon>Paludibacteraceae</taxon>
        <taxon>Paludibacter</taxon>
    </lineage>
</organism>
<dbReference type="Gene3D" id="2.170.130.10">
    <property type="entry name" value="TonB-dependent receptor, plug domain"/>
    <property type="match status" value="1"/>
</dbReference>
<keyword evidence="10 12" id="KW-0472">Membrane</keyword>
<dbReference type="GO" id="GO:0015344">
    <property type="term" value="F:siderophore uptake transmembrane transporter activity"/>
    <property type="evidence" value="ECO:0007669"/>
    <property type="project" value="TreeGrafter"/>
</dbReference>
<evidence type="ECO:0000256" key="11">
    <source>
        <dbReference type="ARBA" id="ARBA00023237"/>
    </source>
</evidence>
<proteinExistence type="inferred from homology"/>
<dbReference type="SUPFAM" id="SSF56935">
    <property type="entry name" value="Porins"/>
    <property type="match status" value="1"/>
</dbReference>
<keyword evidence="7" id="KW-0408">Iron</keyword>
<dbReference type="InterPro" id="IPR012910">
    <property type="entry name" value="Plug_dom"/>
</dbReference>
<evidence type="ECO:0000256" key="10">
    <source>
        <dbReference type="ARBA" id="ARBA00023136"/>
    </source>
</evidence>
<dbReference type="InterPro" id="IPR008969">
    <property type="entry name" value="CarboxyPept-like_regulatory"/>
</dbReference>
<name>A0A161M5T4_9BACT</name>
<dbReference type="InterPro" id="IPR037066">
    <property type="entry name" value="Plug_dom_sf"/>
</dbReference>
<dbReference type="InterPro" id="IPR023996">
    <property type="entry name" value="TonB-dep_OMP_SusC/RagA"/>
</dbReference>
<keyword evidence="4" id="KW-0410">Iron transport</keyword>
<evidence type="ECO:0000256" key="5">
    <source>
        <dbReference type="ARBA" id="ARBA00022692"/>
    </source>
</evidence>
<gene>
    <name evidence="17" type="ORF">PJIAN_4385</name>
</gene>
<evidence type="ECO:0000256" key="6">
    <source>
        <dbReference type="ARBA" id="ARBA00022729"/>
    </source>
</evidence>
<evidence type="ECO:0000256" key="12">
    <source>
        <dbReference type="PROSITE-ProRule" id="PRU01360"/>
    </source>
</evidence>
<keyword evidence="3 12" id="KW-1134">Transmembrane beta strand</keyword>
<dbReference type="NCBIfam" id="TIGR04057">
    <property type="entry name" value="SusC_RagA_signa"/>
    <property type="match status" value="1"/>
</dbReference>
<keyword evidence="8" id="KW-0406">Ion transport</keyword>
<dbReference type="PROSITE" id="PS52016">
    <property type="entry name" value="TONB_DEPENDENT_REC_3"/>
    <property type="match status" value="1"/>
</dbReference>
<evidence type="ECO:0000256" key="1">
    <source>
        <dbReference type="ARBA" id="ARBA00004571"/>
    </source>
</evidence>
<evidence type="ECO:0000313" key="17">
    <source>
        <dbReference type="EMBL" id="GAT63843.1"/>
    </source>
</evidence>